<reference evidence="1 2" key="1">
    <citation type="journal article" date="2010" name="Stand. Genomic Sci.">
        <title>Complete genome sequence of Streptosporangium roseum type strain (NI 9100).</title>
        <authorList>
            <person name="Nolan M."/>
            <person name="Sikorski J."/>
            <person name="Jando M."/>
            <person name="Lucas S."/>
            <person name="Lapidus A."/>
            <person name="Glavina Del Rio T."/>
            <person name="Chen F."/>
            <person name="Tice H."/>
            <person name="Pitluck S."/>
            <person name="Cheng J.F."/>
            <person name="Chertkov O."/>
            <person name="Sims D."/>
            <person name="Meincke L."/>
            <person name="Brettin T."/>
            <person name="Han C."/>
            <person name="Detter J.C."/>
            <person name="Bruce D."/>
            <person name="Goodwin L."/>
            <person name="Land M."/>
            <person name="Hauser L."/>
            <person name="Chang Y.J."/>
            <person name="Jeffries C.D."/>
            <person name="Ivanova N."/>
            <person name="Mavromatis K."/>
            <person name="Mikhailova N."/>
            <person name="Chen A."/>
            <person name="Palaniappan K."/>
            <person name="Chain P."/>
            <person name="Rohde M."/>
            <person name="Goker M."/>
            <person name="Bristow J."/>
            <person name="Eisen J.A."/>
            <person name="Markowitz V."/>
            <person name="Hugenholtz P."/>
            <person name="Kyrpides N.C."/>
            <person name="Klenk H.P."/>
        </authorList>
    </citation>
    <scope>NUCLEOTIDE SEQUENCE [LARGE SCALE GENOMIC DNA]</scope>
    <source>
        <strain evidence="2">ATCC 12428 / DSM 43021 / JCM 3005 / NI 9100</strain>
    </source>
</reference>
<keyword evidence="2" id="KW-1185">Reference proteome</keyword>
<name>D2AR93_STRRD</name>
<evidence type="ECO:0000313" key="2">
    <source>
        <dbReference type="Proteomes" id="UP000002029"/>
    </source>
</evidence>
<protein>
    <submittedName>
        <fullName evidence="1">Uncharacterized protein</fullName>
    </submittedName>
</protein>
<gene>
    <name evidence="1" type="ordered locus">Sros_5686</name>
</gene>
<dbReference type="AlphaFoldDB" id="D2AR93"/>
<organism evidence="1 2">
    <name type="scientific">Streptosporangium roseum (strain ATCC 12428 / DSM 43021 / JCM 3005 / KCTC 9067 / NCIMB 10171 / NRRL 2505 / NI 9100)</name>
    <dbReference type="NCBI Taxonomy" id="479432"/>
    <lineage>
        <taxon>Bacteria</taxon>
        <taxon>Bacillati</taxon>
        <taxon>Actinomycetota</taxon>
        <taxon>Actinomycetes</taxon>
        <taxon>Streptosporangiales</taxon>
        <taxon>Streptosporangiaceae</taxon>
        <taxon>Streptosporangium</taxon>
    </lineage>
</organism>
<proteinExistence type="predicted"/>
<sequence>MVVSHEFTGVFRAEHRETRDPSPSSIGAFRTAGATRGNAGARAAREAVRAKELALLAWAGTVRARRV</sequence>
<accession>D2AR93</accession>
<dbReference type="EMBL" id="CP001814">
    <property type="protein sequence ID" value="ACZ88434.1"/>
    <property type="molecule type" value="Genomic_DNA"/>
</dbReference>
<evidence type="ECO:0000313" key="1">
    <source>
        <dbReference type="EMBL" id="ACZ88434.1"/>
    </source>
</evidence>
<dbReference type="RefSeq" id="WP_012892171.1">
    <property type="nucleotide sequence ID" value="NC_013595.1"/>
</dbReference>
<dbReference type="HOGENOM" id="CLU_2810713_0_0_11"/>
<dbReference type="Proteomes" id="UP000002029">
    <property type="component" value="Chromosome"/>
</dbReference>
<dbReference type="KEGG" id="sro:Sros_5686"/>